<keyword evidence="2" id="KW-1185">Reference proteome</keyword>
<name>A0AA39SFF9_ACESA</name>
<evidence type="ECO:0000313" key="1">
    <source>
        <dbReference type="EMBL" id="KAK0590748.1"/>
    </source>
</evidence>
<evidence type="ECO:0000313" key="2">
    <source>
        <dbReference type="Proteomes" id="UP001168877"/>
    </source>
</evidence>
<dbReference type="Proteomes" id="UP001168877">
    <property type="component" value="Unassembled WGS sequence"/>
</dbReference>
<reference evidence="1" key="2">
    <citation type="submission" date="2023-06" db="EMBL/GenBank/DDBJ databases">
        <authorList>
            <person name="Swenson N.G."/>
            <person name="Wegrzyn J.L."/>
            <person name="Mcevoy S.L."/>
        </authorList>
    </citation>
    <scope>NUCLEOTIDE SEQUENCE</scope>
    <source>
        <strain evidence="1">NS2018</strain>
        <tissue evidence="1">Leaf</tissue>
    </source>
</reference>
<proteinExistence type="predicted"/>
<dbReference type="EMBL" id="JAUESC010000381">
    <property type="protein sequence ID" value="KAK0590748.1"/>
    <property type="molecule type" value="Genomic_DNA"/>
</dbReference>
<organism evidence="1 2">
    <name type="scientific">Acer saccharum</name>
    <name type="common">Sugar maple</name>
    <dbReference type="NCBI Taxonomy" id="4024"/>
    <lineage>
        <taxon>Eukaryota</taxon>
        <taxon>Viridiplantae</taxon>
        <taxon>Streptophyta</taxon>
        <taxon>Embryophyta</taxon>
        <taxon>Tracheophyta</taxon>
        <taxon>Spermatophyta</taxon>
        <taxon>Magnoliopsida</taxon>
        <taxon>eudicotyledons</taxon>
        <taxon>Gunneridae</taxon>
        <taxon>Pentapetalae</taxon>
        <taxon>rosids</taxon>
        <taxon>malvids</taxon>
        <taxon>Sapindales</taxon>
        <taxon>Sapindaceae</taxon>
        <taxon>Hippocastanoideae</taxon>
        <taxon>Acereae</taxon>
        <taxon>Acer</taxon>
    </lineage>
</organism>
<sequence>MAIYESKLISQPSRRIVINNRFSRQAQKKAQEIREAIAPKPKGMMLLDLISTNTTQSKSCRYTIKCKQAKMYSLVNLSEQLNSDHYNVHGSSSTTLTSR</sequence>
<reference evidence="1" key="1">
    <citation type="journal article" date="2022" name="Plant J.">
        <title>Strategies of tolerance reflected in two North American maple genomes.</title>
        <authorList>
            <person name="McEvoy S.L."/>
            <person name="Sezen U.U."/>
            <person name="Trouern-Trend A."/>
            <person name="McMahon S.M."/>
            <person name="Schaberg P.G."/>
            <person name="Yang J."/>
            <person name="Wegrzyn J.L."/>
            <person name="Swenson N.G."/>
        </authorList>
    </citation>
    <scope>NUCLEOTIDE SEQUENCE</scope>
    <source>
        <strain evidence="1">NS2018</strain>
    </source>
</reference>
<accession>A0AA39SFF9</accession>
<protein>
    <submittedName>
        <fullName evidence="1">Uncharacterized protein</fullName>
    </submittedName>
</protein>
<gene>
    <name evidence="1" type="ORF">LWI29_031207</name>
</gene>
<dbReference type="AlphaFoldDB" id="A0AA39SFF9"/>
<comment type="caution">
    <text evidence="1">The sequence shown here is derived from an EMBL/GenBank/DDBJ whole genome shotgun (WGS) entry which is preliminary data.</text>
</comment>